<reference evidence="3 4" key="1">
    <citation type="submission" date="2020-08" db="EMBL/GenBank/DDBJ databases">
        <title>Genome sequence of Diaphorobacter aerolatus KACC 16536T.</title>
        <authorList>
            <person name="Hyun D.-W."/>
            <person name="Bae J.-W."/>
        </authorList>
    </citation>
    <scope>NUCLEOTIDE SEQUENCE [LARGE SCALE GENOMIC DNA]</scope>
    <source>
        <strain evidence="3 4">KACC 16536</strain>
    </source>
</reference>
<dbReference type="NCBIfam" id="TIGR03354">
    <property type="entry name" value="VI_FHA"/>
    <property type="match status" value="1"/>
</dbReference>
<accession>A0A7H0GLD9</accession>
<feature type="compositionally biased region" description="Polar residues" evidence="1">
    <location>
        <begin position="1"/>
        <end position="22"/>
    </location>
</feature>
<evidence type="ECO:0000313" key="3">
    <source>
        <dbReference type="EMBL" id="QNP49105.1"/>
    </source>
</evidence>
<name>A0A7H0GLD9_9BURK</name>
<dbReference type="Pfam" id="PF20232">
    <property type="entry name" value="T6SS_FHA_C"/>
    <property type="match status" value="1"/>
</dbReference>
<dbReference type="KEGG" id="daer:H9K75_02860"/>
<sequence length="223" mass="24632">MQKRVPTTNAALQAEASATPSESDQELLAAFKRGAGLSDCRYPQQLTTDMMYMIGQMLSGSVQGYMDLLGSRAATKQEVRIAVTLINAEANNPLKFLPTGGAALAQIFGPKMPGFLPGPAAIENARLDLRAHEVGMMAGTQAAVQGLFERFDPRIIEEQLDAQGRQRTLFAAQRNARLWEMYCNYYRWLKDEMKNQTPASWGAEFHSAYQTETESIESKGTSK</sequence>
<dbReference type="InterPro" id="IPR017735">
    <property type="entry name" value="T6SS_FHA"/>
</dbReference>
<evidence type="ECO:0000256" key="1">
    <source>
        <dbReference type="SAM" id="MobiDB-lite"/>
    </source>
</evidence>
<evidence type="ECO:0000313" key="4">
    <source>
        <dbReference type="Proteomes" id="UP000516028"/>
    </source>
</evidence>
<feature type="domain" description="Type VI secretion system FHA" evidence="2">
    <location>
        <begin position="33"/>
        <end position="211"/>
    </location>
</feature>
<organism evidence="3 4">
    <name type="scientific">Diaphorobacter aerolatus</name>
    <dbReference type="NCBI Taxonomy" id="1288495"/>
    <lineage>
        <taxon>Bacteria</taxon>
        <taxon>Pseudomonadati</taxon>
        <taxon>Pseudomonadota</taxon>
        <taxon>Betaproteobacteria</taxon>
        <taxon>Burkholderiales</taxon>
        <taxon>Comamonadaceae</taxon>
        <taxon>Diaphorobacter</taxon>
    </lineage>
</organism>
<proteinExistence type="predicted"/>
<dbReference type="InterPro" id="IPR046883">
    <property type="entry name" value="T6SS_FHA_C"/>
</dbReference>
<keyword evidence="4" id="KW-1185">Reference proteome</keyword>
<protein>
    <submittedName>
        <fullName evidence="3">Type VI secretion system-associated FHA domain protein TagH</fullName>
    </submittedName>
</protein>
<feature type="region of interest" description="Disordered" evidence="1">
    <location>
        <begin position="1"/>
        <end position="23"/>
    </location>
</feature>
<dbReference type="EMBL" id="CP060783">
    <property type="protein sequence ID" value="QNP49105.1"/>
    <property type="molecule type" value="Genomic_DNA"/>
</dbReference>
<dbReference type="AlphaFoldDB" id="A0A7H0GLD9"/>
<dbReference type="Proteomes" id="UP000516028">
    <property type="component" value="Chromosome"/>
</dbReference>
<gene>
    <name evidence="3" type="primary">tagH</name>
    <name evidence="3" type="ORF">H9K75_02860</name>
</gene>
<evidence type="ECO:0000259" key="2">
    <source>
        <dbReference type="Pfam" id="PF20232"/>
    </source>
</evidence>